<dbReference type="Proteomes" id="UP000218979">
    <property type="component" value="Unassembled WGS sequence"/>
</dbReference>
<dbReference type="EMBL" id="JXJT01000045">
    <property type="protein sequence ID" value="PCR99116.1"/>
    <property type="molecule type" value="Genomic_DNA"/>
</dbReference>
<sequence length="40" mass="4746">MFSVFSKQLLKTFIDDSVTNRFISVSRDTQKSEQRRFFGV</sequence>
<evidence type="ECO:0008006" key="3">
    <source>
        <dbReference type="Google" id="ProtNLM"/>
    </source>
</evidence>
<reference evidence="1 2" key="1">
    <citation type="submission" date="2014-12" db="EMBL/GenBank/DDBJ databases">
        <title>Draft genome sequences of 10 type strains of Lactococcus.</title>
        <authorList>
            <person name="Sun Z."/>
            <person name="Zhong Z."/>
            <person name="Liu W."/>
            <person name="Zhang W."/>
            <person name="Zhang H."/>
        </authorList>
    </citation>
    <scope>NUCLEOTIDE SEQUENCE [LARGE SCALE GENOMIC DNA]</scope>
    <source>
        <strain evidence="1 2">DSM 22330</strain>
    </source>
</reference>
<name>A0ABX4I455_9LACT</name>
<comment type="caution">
    <text evidence="1">The sequence shown here is derived from an EMBL/GenBank/DDBJ whole genome shotgun (WGS) entry which is preliminary data.</text>
</comment>
<gene>
    <name evidence="1" type="ORF">RR45_GL001630</name>
</gene>
<proteinExistence type="predicted"/>
<keyword evidence="2" id="KW-1185">Reference proteome</keyword>
<organism evidence="1 2">
    <name type="scientific">Pseudolactococcus chungangensis CAU 28 = DSM 22330</name>
    <dbReference type="NCBI Taxonomy" id="1122154"/>
    <lineage>
        <taxon>Bacteria</taxon>
        <taxon>Bacillati</taxon>
        <taxon>Bacillota</taxon>
        <taxon>Bacilli</taxon>
        <taxon>Lactobacillales</taxon>
        <taxon>Streptococcaceae</taxon>
        <taxon>Pseudolactococcus</taxon>
    </lineage>
</organism>
<evidence type="ECO:0000313" key="1">
    <source>
        <dbReference type="EMBL" id="PCR99116.1"/>
    </source>
</evidence>
<evidence type="ECO:0000313" key="2">
    <source>
        <dbReference type="Proteomes" id="UP000218979"/>
    </source>
</evidence>
<accession>A0ABX4I455</accession>
<protein>
    <recommendedName>
        <fullName evidence="3">DUF4372 domain-containing protein</fullName>
    </recommendedName>
</protein>